<keyword evidence="2" id="KW-0472">Membrane</keyword>
<evidence type="ECO:0000313" key="4">
    <source>
        <dbReference type="Proteomes" id="UP001597282"/>
    </source>
</evidence>
<keyword evidence="2" id="KW-1133">Transmembrane helix</keyword>
<name>A0ABW4C7P6_9BACL</name>
<proteinExistence type="predicted"/>
<evidence type="ECO:0000256" key="1">
    <source>
        <dbReference type="SAM" id="MobiDB-lite"/>
    </source>
</evidence>
<dbReference type="Proteomes" id="UP001597282">
    <property type="component" value="Unassembled WGS sequence"/>
</dbReference>
<feature type="region of interest" description="Disordered" evidence="1">
    <location>
        <begin position="76"/>
        <end position="98"/>
    </location>
</feature>
<reference evidence="4" key="1">
    <citation type="journal article" date="2019" name="Int. J. Syst. Evol. Microbiol.">
        <title>The Global Catalogue of Microorganisms (GCM) 10K type strain sequencing project: providing services to taxonomists for standard genome sequencing and annotation.</title>
        <authorList>
            <consortium name="The Broad Institute Genomics Platform"/>
            <consortium name="The Broad Institute Genome Sequencing Center for Infectious Disease"/>
            <person name="Wu L."/>
            <person name="Ma J."/>
        </authorList>
    </citation>
    <scope>NUCLEOTIDE SEQUENCE [LARGE SCALE GENOMIC DNA]</scope>
    <source>
        <strain evidence="4">S1</strain>
    </source>
</reference>
<comment type="caution">
    <text evidence="3">The sequence shown here is derived from an EMBL/GenBank/DDBJ whole genome shotgun (WGS) entry which is preliminary data.</text>
</comment>
<dbReference type="RefSeq" id="WP_380162982.1">
    <property type="nucleotide sequence ID" value="NZ_JBHTNU010000002.1"/>
</dbReference>
<evidence type="ECO:0000313" key="3">
    <source>
        <dbReference type="EMBL" id="MFD1425981.1"/>
    </source>
</evidence>
<sequence length="98" mass="11428">MFRTKHEIALVVALALLLIAVPRIPVSMTLQGSSLFALSWLAFAYLVIAANWRMVLQLDREKRQKDEKARRLRWLQAEKQKKSMAEPATLKRKWQRAP</sequence>
<dbReference type="EMBL" id="JBHTNU010000002">
    <property type="protein sequence ID" value="MFD1425981.1"/>
    <property type="molecule type" value="Genomic_DNA"/>
</dbReference>
<evidence type="ECO:0000256" key="2">
    <source>
        <dbReference type="SAM" id="Phobius"/>
    </source>
</evidence>
<accession>A0ABW4C7P6</accession>
<keyword evidence="4" id="KW-1185">Reference proteome</keyword>
<gene>
    <name evidence="3" type="ORF">ACFQ4Y_03400</name>
</gene>
<organism evidence="3 4">
    <name type="scientific">Kroppenstedtia sanguinis</name>
    <dbReference type="NCBI Taxonomy" id="1380684"/>
    <lineage>
        <taxon>Bacteria</taxon>
        <taxon>Bacillati</taxon>
        <taxon>Bacillota</taxon>
        <taxon>Bacilli</taxon>
        <taxon>Bacillales</taxon>
        <taxon>Thermoactinomycetaceae</taxon>
        <taxon>Kroppenstedtia</taxon>
    </lineage>
</organism>
<keyword evidence="2" id="KW-0812">Transmembrane</keyword>
<protein>
    <submittedName>
        <fullName evidence="3">Uncharacterized protein</fullName>
    </submittedName>
</protein>
<feature type="transmembrane region" description="Helical" evidence="2">
    <location>
        <begin position="33"/>
        <end position="55"/>
    </location>
</feature>